<evidence type="ECO:0000256" key="3">
    <source>
        <dbReference type="PROSITE-ProRule" id="PRU00169"/>
    </source>
</evidence>
<dbReference type="Pfam" id="PF00072">
    <property type="entry name" value="Response_reg"/>
    <property type="match status" value="1"/>
</dbReference>
<dbReference type="PROSITE" id="PS50110">
    <property type="entry name" value="RESPONSE_REGULATORY"/>
    <property type="match status" value="1"/>
</dbReference>
<dbReference type="InterPro" id="IPR000792">
    <property type="entry name" value="Tscrpt_reg_LuxR_C"/>
</dbReference>
<dbReference type="SMART" id="SM00421">
    <property type="entry name" value="HTH_LUXR"/>
    <property type="match status" value="1"/>
</dbReference>
<dbReference type="InterPro" id="IPR016032">
    <property type="entry name" value="Sig_transdc_resp-reg_C-effctor"/>
</dbReference>
<sequence length="217" mass="24874">METKIKIFVVDDHPIVIKGLKWLLECEDDFMVCGSANDPHQAKISIEQTRPDIIITDISLQNLSGLELTKELHVKYPTLPILIFSMHEEMTYVERALLAGARGYINKSNIDGCIVKAIRKILDGKIFLSEEMNSLLLQKRFTNNHQNTHNPIEVLSDRELEVFRLLGQGFTTKKIAESLFLSESTIGTYKANIKRKLHIKNQVELIHRATSEKNYKQ</sequence>
<feature type="modified residue" description="4-aspartylphosphate" evidence="3">
    <location>
        <position position="57"/>
    </location>
</feature>
<dbReference type="InterPro" id="IPR039420">
    <property type="entry name" value="WalR-like"/>
</dbReference>
<dbReference type="InterPro" id="IPR058245">
    <property type="entry name" value="NreC/VraR/RcsB-like_REC"/>
</dbReference>
<dbReference type="KEGG" id="uam:UABAM_01762"/>
<dbReference type="GO" id="GO:0006355">
    <property type="term" value="P:regulation of DNA-templated transcription"/>
    <property type="evidence" value="ECO:0007669"/>
    <property type="project" value="InterPro"/>
</dbReference>
<dbReference type="Gene3D" id="3.40.50.2300">
    <property type="match status" value="1"/>
</dbReference>
<dbReference type="AlphaFoldDB" id="A0A5S9IKV5"/>
<gene>
    <name evidence="6" type="ORF">UABAM_01762</name>
</gene>
<dbReference type="CDD" id="cd17535">
    <property type="entry name" value="REC_NarL-like"/>
    <property type="match status" value="1"/>
</dbReference>
<evidence type="ECO:0000259" key="5">
    <source>
        <dbReference type="PROSITE" id="PS50110"/>
    </source>
</evidence>
<protein>
    <submittedName>
        <fullName evidence="6">DNA-binding response regulator</fullName>
    </submittedName>
</protein>
<dbReference type="SMART" id="SM00448">
    <property type="entry name" value="REC"/>
    <property type="match status" value="1"/>
</dbReference>
<reference evidence="6 7" key="1">
    <citation type="submission" date="2019-08" db="EMBL/GenBank/DDBJ databases">
        <title>Complete genome sequence of Candidatus Uab amorphum.</title>
        <authorList>
            <person name="Shiratori T."/>
            <person name="Suzuki S."/>
            <person name="Kakizawa Y."/>
            <person name="Ishida K."/>
        </authorList>
    </citation>
    <scope>NUCLEOTIDE SEQUENCE [LARGE SCALE GENOMIC DNA]</scope>
    <source>
        <strain evidence="6 7">SRT547</strain>
    </source>
</reference>
<keyword evidence="7" id="KW-1185">Reference proteome</keyword>
<dbReference type="InterPro" id="IPR011006">
    <property type="entry name" value="CheY-like_superfamily"/>
</dbReference>
<dbReference type="InterPro" id="IPR001789">
    <property type="entry name" value="Sig_transdc_resp-reg_receiver"/>
</dbReference>
<proteinExistence type="predicted"/>
<dbReference type="PROSITE" id="PS50043">
    <property type="entry name" value="HTH_LUXR_2"/>
    <property type="match status" value="1"/>
</dbReference>
<dbReference type="GO" id="GO:0000160">
    <property type="term" value="P:phosphorelay signal transduction system"/>
    <property type="evidence" value="ECO:0007669"/>
    <property type="project" value="InterPro"/>
</dbReference>
<evidence type="ECO:0000259" key="4">
    <source>
        <dbReference type="PROSITE" id="PS50043"/>
    </source>
</evidence>
<dbReference type="Proteomes" id="UP000326354">
    <property type="component" value="Chromosome"/>
</dbReference>
<feature type="domain" description="Response regulatory" evidence="5">
    <location>
        <begin position="6"/>
        <end position="122"/>
    </location>
</feature>
<dbReference type="PANTHER" id="PTHR43214:SF43">
    <property type="entry name" value="TWO-COMPONENT RESPONSE REGULATOR"/>
    <property type="match status" value="1"/>
</dbReference>
<dbReference type="CDD" id="cd06170">
    <property type="entry name" value="LuxR_C_like"/>
    <property type="match status" value="1"/>
</dbReference>
<feature type="domain" description="HTH luxR-type" evidence="4">
    <location>
        <begin position="148"/>
        <end position="213"/>
    </location>
</feature>
<dbReference type="SUPFAM" id="SSF46894">
    <property type="entry name" value="C-terminal effector domain of the bipartite response regulators"/>
    <property type="match status" value="1"/>
</dbReference>
<organism evidence="6 7">
    <name type="scientific">Uabimicrobium amorphum</name>
    <dbReference type="NCBI Taxonomy" id="2596890"/>
    <lineage>
        <taxon>Bacteria</taxon>
        <taxon>Pseudomonadati</taxon>
        <taxon>Planctomycetota</taxon>
        <taxon>Candidatus Uabimicrobiia</taxon>
        <taxon>Candidatus Uabimicrobiales</taxon>
        <taxon>Candidatus Uabimicrobiaceae</taxon>
        <taxon>Candidatus Uabimicrobium</taxon>
    </lineage>
</organism>
<dbReference type="SUPFAM" id="SSF52172">
    <property type="entry name" value="CheY-like"/>
    <property type="match status" value="1"/>
</dbReference>
<evidence type="ECO:0000256" key="1">
    <source>
        <dbReference type="ARBA" id="ARBA00022553"/>
    </source>
</evidence>
<name>A0A5S9IKV5_UABAM</name>
<dbReference type="RefSeq" id="WP_229759371.1">
    <property type="nucleotide sequence ID" value="NZ_AP019860.1"/>
</dbReference>
<dbReference type="PRINTS" id="PR00038">
    <property type="entry name" value="HTHLUXR"/>
</dbReference>
<evidence type="ECO:0000256" key="2">
    <source>
        <dbReference type="ARBA" id="ARBA00023125"/>
    </source>
</evidence>
<dbReference type="EMBL" id="AP019860">
    <property type="protein sequence ID" value="BBM83410.1"/>
    <property type="molecule type" value="Genomic_DNA"/>
</dbReference>
<dbReference type="PANTHER" id="PTHR43214">
    <property type="entry name" value="TWO-COMPONENT RESPONSE REGULATOR"/>
    <property type="match status" value="1"/>
</dbReference>
<dbReference type="PROSITE" id="PS00622">
    <property type="entry name" value="HTH_LUXR_1"/>
    <property type="match status" value="1"/>
</dbReference>
<dbReference type="GO" id="GO:0003677">
    <property type="term" value="F:DNA binding"/>
    <property type="evidence" value="ECO:0007669"/>
    <property type="project" value="UniProtKB-KW"/>
</dbReference>
<evidence type="ECO:0000313" key="7">
    <source>
        <dbReference type="Proteomes" id="UP000326354"/>
    </source>
</evidence>
<accession>A0A5S9IKV5</accession>
<keyword evidence="2 6" id="KW-0238">DNA-binding</keyword>
<dbReference type="Pfam" id="PF00196">
    <property type="entry name" value="GerE"/>
    <property type="match status" value="1"/>
</dbReference>
<keyword evidence="1 3" id="KW-0597">Phosphoprotein</keyword>
<evidence type="ECO:0000313" key="6">
    <source>
        <dbReference type="EMBL" id="BBM83410.1"/>
    </source>
</evidence>